<keyword evidence="4" id="KW-1185">Reference proteome</keyword>
<dbReference type="KEGG" id="mey:TM49_19375"/>
<reference evidence="3 4" key="1">
    <citation type="journal article" date="2015" name="Genome Announc.">
        <title>Complete genome sequence of Martelella endophytica YC6887, which has antifungal activity associated with a halophyte.</title>
        <authorList>
            <person name="Khan A."/>
            <person name="Khan H."/>
            <person name="Chung E.J."/>
            <person name="Hossain M.T."/>
            <person name="Chung Y.R."/>
        </authorList>
    </citation>
    <scope>NUCLEOTIDE SEQUENCE [LARGE SCALE GENOMIC DNA]</scope>
    <source>
        <strain evidence="3">YC6887</strain>
    </source>
</reference>
<dbReference type="GO" id="GO:0005886">
    <property type="term" value="C:plasma membrane"/>
    <property type="evidence" value="ECO:0007669"/>
    <property type="project" value="InterPro"/>
</dbReference>
<dbReference type="GO" id="GO:0006417">
    <property type="term" value="P:regulation of translation"/>
    <property type="evidence" value="ECO:0007669"/>
    <property type="project" value="TreeGrafter"/>
</dbReference>
<accession>A0A0D5LTB6</accession>
<feature type="domain" description="Anti-sigma K factor RskA C-terminal" evidence="2">
    <location>
        <begin position="105"/>
        <end position="229"/>
    </location>
</feature>
<dbReference type="PATRIC" id="fig|1486262.3.peg.4008"/>
<evidence type="ECO:0000256" key="1">
    <source>
        <dbReference type="SAM" id="Phobius"/>
    </source>
</evidence>
<feature type="transmembrane region" description="Helical" evidence="1">
    <location>
        <begin position="99"/>
        <end position="118"/>
    </location>
</feature>
<keyword evidence="1" id="KW-0472">Membrane</keyword>
<organism evidence="3 4">
    <name type="scientific">Martelella endophytica</name>
    <dbReference type="NCBI Taxonomy" id="1486262"/>
    <lineage>
        <taxon>Bacteria</taxon>
        <taxon>Pseudomonadati</taxon>
        <taxon>Pseudomonadota</taxon>
        <taxon>Alphaproteobacteria</taxon>
        <taxon>Hyphomicrobiales</taxon>
        <taxon>Aurantimonadaceae</taxon>
        <taxon>Martelella</taxon>
    </lineage>
</organism>
<protein>
    <recommendedName>
        <fullName evidence="2">Anti-sigma K factor RskA C-terminal domain-containing protein</fullName>
    </recommendedName>
</protein>
<dbReference type="GO" id="GO:0016989">
    <property type="term" value="F:sigma factor antagonist activity"/>
    <property type="evidence" value="ECO:0007669"/>
    <property type="project" value="TreeGrafter"/>
</dbReference>
<dbReference type="InterPro" id="IPR051474">
    <property type="entry name" value="Anti-sigma-K/W_factor"/>
</dbReference>
<dbReference type="PANTHER" id="PTHR37461">
    <property type="entry name" value="ANTI-SIGMA-K FACTOR RSKA"/>
    <property type="match status" value="1"/>
</dbReference>
<evidence type="ECO:0000313" key="4">
    <source>
        <dbReference type="Proteomes" id="UP000032611"/>
    </source>
</evidence>
<dbReference type="PANTHER" id="PTHR37461:SF1">
    <property type="entry name" value="ANTI-SIGMA-K FACTOR RSKA"/>
    <property type="match status" value="1"/>
</dbReference>
<keyword evidence="1" id="KW-1133">Transmembrane helix</keyword>
<name>A0A0D5LTB6_MAREN</name>
<evidence type="ECO:0000259" key="2">
    <source>
        <dbReference type="Pfam" id="PF10099"/>
    </source>
</evidence>
<sequence>MTTSVGYESGEPQDGILAGEYVLGTLSSDARRQVEARMADDAAFAALVRDWQQRLEPLDEDYGEIAPPAHAFNVIEDRLFGAEPAGRQSWLAALWGSVALWRGVALAALVVAVVAAGLNANLFAPSGPTLSAELSGPDNTVNLVARFNARNGMVSITPVAAGAANDKSLELWLIEGDNPPLSLGVLPQTGEGEIVVPRNISDRIGAGAAFAITIEPFGGSPTGKATGPIIAAGELRSL</sequence>
<dbReference type="InterPro" id="IPR018764">
    <property type="entry name" value="RskA_C"/>
</dbReference>
<dbReference type="HOGENOM" id="CLU_075065_2_0_5"/>
<proteinExistence type="predicted"/>
<evidence type="ECO:0000313" key="3">
    <source>
        <dbReference type="EMBL" id="AJY47336.1"/>
    </source>
</evidence>
<dbReference type="Pfam" id="PF10099">
    <property type="entry name" value="RskA_C"/>
    <property type="match status" value="1"/>
</dbReference>
<keyword evidence="1" id="KW-0812">Transmembrane</keyword>
<dbReference type="RefSeq" id="WP_045683644.1">
    <property type="nucleotide sequence ID" value="NZ_CP010803.1"/>
</dbReference>
<dbReference type="Proteomes" id="UP000032611">
    <property type="component" value="Chromosome"/>
</dbReference>
<dbReference type="EMBL" id="CP010803">
    <property type="protein sequence ID" value="AJY47336.1"/>
    <property type="molecule type" value="Genomic_DNA"/>
</dbReference>
<dbReference type="OrthoDB" id="9816387at2"/>
<dbReference type="STRING" id="1486262.TM49_19375"/>
<gene>
    <name evidence="3" type="ORF">TM49_19375</name>
</gene>
<dbReference type="AlphaFoldDB" id="A0A0D5LTB6"/>